<dbReference type="Pfam" id="PF03704">
    <property type="entry name" value="BTAD"/>
    <property type="match status" value="1"/>
</dbReference>
<dbReference type="SUPFAM" id="SSF48452">
    <property type="entry name" value="TPR-like"/>
    <property type="match status" value="2"/>
</dbReference>
<dbReference type="EMBL" id="JAGGLR010000003">
    <property type="protein sequence ID" value="MBP2060529.1"/>
    <property type="molecule type" value="Genomic_DNA"/>
</dbReference>
<dbReference type="AlphaFoldDB" id="A0A061A2A9"/>
<dbReference type="SUPFAM" id="SSF46894">
    <property type="entry name" value="C-terminal effector domain of the bipartite response regulators"/>
    <property type="match status" value="1"/>
</dbReference>
<reference evidence="10 11" key="2">
    <citation type="submission" date="2021-03" db="EMBL/GenBank/DDBJ databases">
        <title>Genomic Encyclopedia of Type Strains, Phase IV (KMG-IV): sequencing the most valuable type-strain genomes for metagenomic binning, comparative biology and taxonomic classification.</title>
        <authorList>
            <person name="Goeker M."/>
        </authorList>
    </citation>
    <scope>NUCLEOTIDE SEQUENCE [LARGE SCALE GENOMIC DNA]</scope>
    <source>
        <strain evidence="10 11">DSM 41954</strain>
    </source>
</reference>
<organism evidence="9">
    <name type="scientific">Streptomyces iranensis</name>
    <dbReference type="NCBI Taxonomy" id="576784"/>
    <lineage>
        <taxon>Bacteria</taxon>
        <taxon>Bacillati</taxon>
        <taxon>Actinomycetota</taxon>
        <taxon>Actinomycetes</taxon>
        <taxon>Kitasatosporales</taxon>
        <taxon>Streptomycetaceae</taxon>
        <taxon>Streptomyces</taxon>
        <taxon>Streptomyces violaceusniger group</taxon>
    </lineage>
</organism>
<dbReference type="GO" id="GO:0006355">
    <property type="term" value="P:regulation of DNA-templated transcription"/>
    <property type="evidence" value="ECO:0007669"/>
    <property type="project" value="InterPro"/>
</dbReference>
<dbReference type="GO" id="GO:0000160">
    <property type="term" value="P:phosphorelay signal transduction system"/>
    <property type="evidence" value="ECO:0007669"/>
    <property type="project" value="UniProtKB-KW"/>
</dbReference>
<dbReference type="PRINTS" id="PR00364">
    <property type="entry name" value="DISEASERSIST"/>
</dbReference>
<evidence type="ECO:0000256" key="5">
    <source>
        <dbReference type="ARBA" id="ARBA00023163"/>
    </source>
</evidence>
<dbReference type="Gene3D" id="1.10.10.10">
    <property type="entry name" value="Winged helix-like DNA-binding domain superfamily/Winged helix DNA-binding domain"/>
    <property type="match status" value="1"/>
</dbReference>
<evidence type="ECO:0000256" key="2">
    <source>
        <dbReference type="ARBA" id="ARBA00023012"/>
    </source>
</evidence>
<dbReference type="InterPro" id="IPR027417">
    <property type="entry name" value="P-loop_NTPase"/>
</dbReference>
<dbReference type="SUPFAM" id="SSF52540">
    <property type="entry name" value="P-loop containing nucleoside triphosphate hydrolases"/>
    <property type="match status" value="1"/>
</dbReference>
<evidence type="ECO:0000313" key="10">
    <source>
        <dbReference type="EMBL" id="MBP2060529.1"/>
    </source>
</evidence>
<keyword evidence="2" id="KW-0902">Two-component regulatory system</keyword>
<keyword evidence="4 6" id="KW-0238">DNA-binding</keyword>
<dbReference type="SMART" id="SM00028">
    <property type="entry name" value="TPR"/>
    <property type="match status" value="5"/>
</dbReference>
<dbReference type="InterPro" id="IPR036388">
    <property type="entry name" value="WH-like_DNA-bd_sf"/>
</dbReference>
<reference evidence="9" key="1">
    <citation type="submission" date="2014-05" db="EMBL/GenBank/DDBJ databases">
        <authorList>
            <person name="Horn Fabian"/>
        </authorList>
    </citation>
    <scope>NUCLEOTIDE SEQUENCE</scope>
</reference>
<name>A0A061A2A9_9ACTN</name>
<sequence>MGARFGVLGAITVWRDGTPVDVGHARQRLVLAALAVDAGRVVPTGPLVDRVWGAGVPRRGREALYAYVSRLRQALAGTGAELVREQGGYRLAAEAGAVDVLRFRETAGRARAAGSGEEAAALWETALGLWRGEAFAGGDTPWFNAQRSVLEAERFTGQLDLMDVRLRLGQHGRALPELAARAEAYPLDERVAGQLMLALYRCGRQTEALEHHERIRRRLAEETGLDPSPPLVLLRQRILTADPALDLAPATAPVAPRRRPRPVPQQLPAPPVTFVGRERELAALDDLCETVDGEGALDIAAISGVGGVGKTWLALRWAHRNLPRFPDGQLYVNLRGFAPAAGPVPAAAAVRGFLGALGVDPQEMPADPEAQAGLYRSLIADRRMLIMLDNARDADQVRPLLPGTGGCVVLVTSRDRLTGLVAANGARPCAVDPLTDGEARLLLERHLRRIRRTDDPEAFDAIVAACVGLPLALAVVAARVAVTPRFPLRTLAAELHDTQLGLDAFSGGDTATDVRAVFSWSYHVLGPDAARLFRLLGLHPGPDISLPAMAGLAGLPVSRVRPLLAELARVHLVGEVTPGRYTLHDLLRAYAGELAHTVDPEADRRSARRRVVDHYLHTADRAAGLLDPHRDRVPLSPAVPDACPQEMADQAAALGWFTAEHAVLLGVVDLATGADLDAGAWRLARNLETYFDYRGHWHDWAAVQRIALGAAQRLGDPAWQAGAHRGLGSCLTQMGRLDEGHRHFRHALDLYERLGDPVRQAHVHRGLGWVCGRLDGHRDALGHNERALTLYRQAGHRAGEALALNNVGWVHAVLGDYRQTLEYCAQAVSVNQEIEDRHAEAGAWDSLGYAHHHLAEYPAAVTCYVRALRLVRGFGDRYNETEILNHLGDTQLAAGDLDAARAARGQALEIALEIGHPDTDELRAKRDDLDPAGSGGPRAPHPALR</sequence>
<feature type="region of interest" description="Disordered" evidence="7">
    <location>
        <begin position="919"/>
        <end position="945"/>
    </location>
</feature>
<dbReference type="Proteomes" id="UP000756710">
    <property type="component" value="Unassembled WGS sequence"/>
</dbReference>
<evidence type="ECO:0000313" key="11">
    <source>
        <dbReference type="Proteomes" id="UP000756710"/>
    </source>
</evidence>
<accession>A0A061A2A9</accession>
<keyword evidence="5" id="KW-0804">Transcription</keyword>
<dbReference type="GO" id="GO:0043531">
    <property type="term" value="F:ADP binding"/>
    <property type="evidence" value="ECO:0007669"/>
    <property type="project" value="InterPro"/>
</dbReference>
<evidence type="ECO:0000256" key="6">
    <source>
        <dbReference type="PROSITE-ProRule" id="PRU01091"/>
    </source>
</evidence>
<feature type="domain" description="OmpR/PhoB-type" evidence="8">
    <location>
        <begin position="1"/>
        <end position="93"/>
    </location>
</feature>
<dbReference type="EMBL" id="LK022848">
    <property type="protein sequence ID" value="CDR16617.1"/>
    <property type="molecule type" value="Genomic_DNA"/>
</dbReference>
<keyword evidence="11" id="KW-1185">Reference proteome</keyword>
<dbReference type="InterPro" id="IPR001867">
    <property type="entry name" value="OmpR/PhoB-type_DNA-bd"/>
</dbReference>
<dbReference type="InterPro" id="IPR051677">
    <property type="entry name" value="AfsR-DnrI-RedD_regulator"/>
</dbReference>
<dbReference type="InterPro" id="IPR005158">
    <property type="entry name" value="BTAD"/>
</dbReference>
<dbReference type="PANTHER" id="PTHR35807">
    <property type="entry name" value="TRANSCRIPTIONAL REGULATOR REDD-RELATED"/>
    <property type="match status" value="1"/>
</dbReference>
<dbReference type="GO" id="GO:0003677">
    <property type="term" value="F:DNA binding"/>
    <property type="evidence" value="ECO:0007669"/>
    <property type="project" value="UniProtKB-UniRule"/>
</dbReference>
<evidence type="ECO:0000313" key="9">
    <source>
        <dbReference type="EMBL" id="CDR16617.1"/>
    </source>
</evidence>
<dbReference type="InterPro" id="IPR019734">
    <property type="entry name" value="TPR_rpt"/>
</dbReference>
<proteinExistence type="inferred from homology"/>
<feature type="DNA-binding region" description="OmpR/PhoB-type" evidence="6">
    <location>
        <begin position="1"/>
        <end position="93"/>
    </location>
</feature>
<evidence type="ECO:0000259" key="8">
    <source>
        <dbReference type="PROSITE" id="PS51755"/>
    </source>
</evidence>
<evidence type="ECO:0000256" key="1">
    <source>
        <dbReference type="ARBA" id="ARBA00005820"/>
    </source>
</evidence>
<dbReference type="HOGENOM" id="CLU_004665_2_0_11"/>
<protein>
    <submittedName>
        <fullName evidence="10">DNA-binding SARP family transcriptional activator/Flp pilus assembly protein TadD</fullName>
    </submittedName>
    <submittedName>
        <fullName evidence="9">Transcriptional regulator, SARP family</fullName>
    </submittedName>
</protein>
<dbReference type="Gene3D" id="1.25.40.10">
    <property type="entry name" value="Tetratricopeptide repeat domain"/>
    <property type="match status" value="2"/>
</dbReference>
<evidence type="ECO:0000256" key="3">
    <source>
        <dbReference type="ARBA" id="ARBA00023015"/>
    </source>
</evidence>
<gene>
    <name evidence="10" type="ORF">J2Z30_001531</name>
    <name evidence="9" type="ORF">SIRAN9091</name>
</gene>
<dbReference type="Pfam" id="PF13424">
    <property type="entry name" value="TPR_12"/>
    <property type="match status" value="2"/>
</dbReference>
<dbReference type="SMART" id="SM01043">
    <property type="entry name" value="BTAD"/>
    <property type="match status" value="1"/>
</dbReference>
<dbReference type="RefSeq" id="WP_044579872.1">
    <property type="nucleotide sequence ID" value="NZ_BAABDR010000044.1"/>
</dbReference>
<feature type="compositionally biased region" description="Basic and acidic residues" evidence="7">
    <location>
        <begin position="919"/>
        <end position="929"/>
    </location>
</feature>
<dbReference type="InterPro" id="IPR011990">
    <property type="entry name" value="TPR-like_helical_dom_sf"/>
</dbReference>
<keyword evidence="3" id="KW-0805">Transcription regulation</keyword>
<dbReference type="PROSITE" id="PS51755">
    <property type="entry name" value="OMPR_PHOB"/>
    <property type="match status" value="1"/>
</dbReference>
<comment type="similarity">
    <text evidence="1">Belongs to the AfsR/DnrI/RedD regulatory family.</text>
</comment>
<dbReference type="InterPro" id="IPR016032">
    <property type="entry name" value="Sig_transdc_resp-reg_C-effctor"/>
</dbReference>
<evidence type="ECO:0000256" key="4">
    <source>
        <dbReference type="ARBA" id="ARBA00023125"/>
    </source>
</evidence>
<dbReference type="CDD" id="cd15831">
    <property type="entry name" value="BTAD"/>
    <property type="match status" value="1"/>
</dbReference>
<dbReference type="Gene3D" id="3.40.50.300">
    <property type="entry name" value="P-loop containing nucleotide triphosphate hydrolases"/>
    <property type="match status" value="1"/>
</dbReference>
<dbReference type="PANTHER" id="PTHR35807:SF1">
    <property type="entry name" value="TRANSCRIPTIONAL REGULATOR REDD"/>
    <property type="match status" value="1"/>
</dbReference>
<dbReference type="SMART" id="SM00862">
    <property type="entry name" value="Trans_reg_C"/>
    <property type="match status" value="1"/>
</dbReference>
<evidence type="ECO:0000256" key="7">
    <source>
        <dbReference type="SAM" id="MobiDB-lite"/>
    </source>
</evidence>